<feature type="compositionally biased region" description="Basic and acidic residues" evidence="1">
    <location>
        <begin position="79"/>
        <end position="96"/>
    </location>
</feature>
<accession>A0A1R2D2I4</accession>
<dbReference type="AlphaFoldDB" id="A0A1R2D2I4"/>
<evidence type="ECO:0000313" key="2">
    <source>
        <dbReference type="EMBL" id="OMJ95441.1"/>
    </source>
</evidence>
<feature type="compositionally biased region" description="Polar residues" evidence="1">
    <location>
        <begin position="54"/>
        <end position="64"/>
    </location>
</feature>
<protein>
    <submittedName>
        <fullName evidence="2">Uncharacterized protein</fullName>
    </submittedName>
</protein>
<comment type="caution">
    <text evidence="2">The sequence shown here is derived from an EMBL/GenBank/DDBJ whole genome shotgun (WGS) entry which is preliminary data.</text>
</comment>
<dbReference type="EMBL" id="MPUH01000012">
    <property type="protein sequence ID" value="OMJ95441.1"/>
    <property type="molecule type" value="Genomic_DNA"/>
</dbReference>
<feature type="compositionally biased region" description="Basic and acidic residues" evidence="1">
    <location>
        <begin position="103"/>
        <end position="121"/>
    </location>
</feature>
<gene>
    <name evidence="2" type="ORF">SteCoe_1208</name>
</gene>
<evidence type="ECO:0000256" key="1">
    <source>
        <dbReference type="SAM" id="MobiDB-lite"/>
    </source>
</evidence>
<evidence type="ECO:0000313" key="3">
    <source>
        <dbReference type="Proteomes" id="UP000187209"/>
    </source>
</evidence>
<organism evidence="2 3">
    <name type="scientific">Stentor coeruleus</name>
    <dbReference type="NCBI Taxonomy" id="5963"/>
    <lineage>
        <taxon>Eukaryota</taxon>
        <taxon>Sar</taxon>
        <taxon>Alveolata</taxon>
        <taxon>Ciliophora</taxon>
        <taxon>Postciliodesmatophora</taxon>
        <taxon>Heterotrichea</taxon>
        <taxon>Heterotrichida</taxon>
        <taxon>Stentoridae</taxon>
        <taxon>Stentor</taxon>
    </lineage>
</organism>
<keyword evidence="3" id="KW-1185">Reference proteome</keyword>
<sequence>MDSQASKYKDAIVEVLLKRVIPLEEQLVAQGQIIEELVQALDSLTKMLSVSTGPTLRYSNTLTSTKKDDMQSYNEQQDFEQRKKQTGLDEMKKTSDPEINQLKIDENKEKPNDGDRESNKE</sequence>
<name>A0A1R2D2I4_9CILI</name>
<dbReference type="Proteomes" id="UP000187209">
    <property type="component" value="Unassembled WGS sequence"/>
</dbReference>
<proteinExistence type="predicted"/>
<reference evidence="2 3" key="1">
    <citation type="submission" date="2016-11" db="EMBL/GenBank/DDBJ databases">
        <title>The macronuclear genome of Stentor coeruleus: a giant cell with tiny introns.</title>
        <authorList>
            <person name="Slabodnick M."/>
            <person name="Ruby J.G."/>
            <person name="Reiff S.B."/>
            <person name="Swart E.C."/>
            <person name="Gosai S."/>
            <person name="Prabakaran S."/>
            <person name="Witkowska E."/>
            <person name="Larue G.E."/>
            <person name="Fisher S."/>
            <person name="Freeman R.M."/>
            <person name="Gunawardena J."/>
            <person name="Chu W."/>
            <person name="Stover N.A."/>
            <person name="Gregory B.D."/>
            <person name="Nowacki M."/>
            <person name="Derisi J."/>
            <person name="Roy S.W."/>
            <person name="Marshall W.F."/>
            <person name="Sood P."/>
        </authorList>
    </citation>
    <scope>NUCLEOTIDE SEQUENCE [LARGE SCALE GENOMIC DNA]</scope>
    <source>
        <strain evidence="2">WM001</strain>
    </source>
</reference>
<feature type="region of interest" description="Disordered" evidence="1">
    <location>
        <begin position="54"/>
        <end position="121"/>
    </location>
</feature>